<proteinExistence type="predicted"/>
<feature type="transmembrane region" description="Helical" evidence="1">
    <location>
        <begin position="330"/>
        <end position="348"/>
    </location>
</feature>
<keyword evidence="1" id="KW-1133">Transmembrane helix</keyword>
<feature type="transmembrane region" description="Helical" evidence="1">
    <location>
        <begin position="171"/>
        <end position="197"/>
    </location>
</feature>
<evidence type="ECO:0008006" key="4">
    <source>
        <dbReference type="Google" id="ProtNLM"/>
    </source>
</evidence>
<organism evidence="2 3">
    <name type="scientific">Aquimarina addita</name>
    <dbReference type="NCBI Taxonomy" id="870485"/>
    <lineage>
        <taxon>Bacteria</taxon>
        <taxon>Pseudomonadati</taxon>
        <taxon>Bacteroidota</taxon>
        <taxon>Flavobacteriia</taxon>
        <taxon>Flavobacteriales</taxon>
        <taxon>Flavobacteriaceae</taxon>
        <taxon>Aquimarina</taxon>
    </lineage>
</organism>
<feature type="transmembrane region" description="Helical" evidence="1">
    <location>
        <begin position="126"/>
        <end position="142"/>
    </location>
</feature>
<keyword evidence="3" id="KW-1185">Reference proteome</keyword>
<feature type="transmembrane region" description="Helical" evidence="1">
    <location>
        <begin position="355"/>
        <end position="375"/>
    </location>
</feature>
<keyword evidence="1" id="KW-0472">Membrane</keyword>
<reference evidence="3" key="1">
    <citation type="journal article" date="2019" name="Int. J. Syst. Evol. Microbiol.">
        <title>The Global Catalogue of Microorganisms (GCM) 10K type strain sequencing project: providing services to taxonomists for standard genome sequencing and annotation.</title>
        <authorList>
            <consortium name="The Broad Institute Genomics Platform"/>
            <consortium name="The Broad Institute Genome Sequencing Center for Infectious Disease"/>
            <person name="Wu L."/>
            <person name="Ma J."/>
        </authorList>
    </citation>
    <scope>NUCLEOTIDE SEQUENCE [LARGE SCALE GENOMIC DNA]</scope>
    <source>
        <strain evidence="3">JCM 17106</strain>
    </source>
</reference>
<feature type="transmembrane region" description="Helical" evidence="1">
    <location>
        <begin position="263"/>
        <end position="288"/>
    </location>
</feature>
<dbReference type="EMBL" id="BAABCW010000030">
    <property type="protein sequence ID" value="GAA3522533.1"/>
    <property type="molecule type" value="Genomic_DNA"/>
</dbReference>
<accession>A0ABP6UXI9</accession>
<protein>
    <recommendedName>
        <fullName evidence="4">Glycosyltransferase RgtA/B/C/D-like domain-containing protein</fullName>
    </recommendedName>
</protein>
<feature type="transmembrane region" description="Helical" evidence="1">
    <location>
        <begin position="300"/>
        <end position="318"/>
    </location>
</feature>
<feature type="transmembrane region" description="Helical" evidence="1">
    <location>
        <begin position="21"/>
        <end position="39"/>
    </location>
</feature>
<name>A0ABP6UXI9_9FLAO</name>
<feature type="transmembrane region" description="Helical" evidence="1">
    <location>
        <begin position="102"/>
        <end position="120"/>
    </location>
</feature>
<sequence length="533" mass="61546">MTFSGIKKIPLIIYDKTNIGFVFWFLIGILITIIFYQPFEQPVISDRAYLLYMSQVVFRGDPLYNSTTFGYTPLASILVGGFMKLGTLFSLNTIESARISGILLYGGICGSVFIMSKTLFNDRRTTYIACILFCGLGYIQILSGIHAEAKLWVLLFSVLGIYFFNKEKWLWTGLIFSLAAMSWHVAVVSLFACAMVLPFRTKKFLPAFTSLMTGVFIGVLPVLLYLLFTDGWIDFWNQAIIRKLKIEGASVGESPFLWIKSGIYPHFILESLHFIFGFLGGIIAVYVLLRNRKAQINDPFSKRTVLFLLCYSVLWAIFNSLDFQTNIDLLPLIPPVIIFGTYFIKYVLDKIHQKGIIIVVSIIFITYNFFDAITYELPFVYKEQLAVIRELKEKYDRLFVIDFEEYYVLQETPMPTKFMRYTWYEDHLIDRTENGCVGIGDFLIEEQFSAVIEFNPEKRVRSKAATQLVEKIQKPFEIPYIRSNCASYLIENFTSSIPKDTIKIKNQTVLLGSAFYLYREYSLYEFQSSILHE</sequence>
<evidence type="ECO:0000313" key="3">
    <source>
        <dbReference type="Proteomes" id="UP001500459"/>
    </source>
</evidence>
<evidence type="ECO:0000313" key="2">
    <source>
        <dbReference type="EMBL" id="GAA3522533.1"/>
    </source>
</evidence>
<comment type="caution">
    <text evidence="2">The sequence shown here is derived from an EMBL/GenBank/DDBJ whole genome shotgun (WGS) entry which is preliminary data.</text>
</comment>
<keyword evidence="1" id="KW-0812">Transmembrane</keyword>
<dbReference type="Proteomes" id="UP001500459">
    <property type="component" value="Unassembled WGS sequence"/>
</dbReference>
<dbReference type="RefSeq" id="WP_344930761.1">
    <property type="nucleotide sequence ID" value="NZ_BAABCW010000030.1"/>
</dbReference>
<feature type="transmembrane region" description="Helical" evidence="1">
    <location>
        <begin position="204"/>
        <end position="228"/>
    </location>
</feature>
<gene>
    <name evidence="2" type="ORF">GCM10022393_41400</name>
</gene>
<evidence type="ECO:0000256" key="1">
    <source>
        <dbReference type="SAM" id="Phobius"/>
    </source>
</evidence>